<organism evidence="3 4">
    <name type="scientific">Polyplax serrata</name>
    <name type="common">Common mouse louse</name>
    <dbReference type="NCBI Taxonomy" id="468196"/>
    <lineage>
        <taxon>Eukaryota</taxon>
        <taxon>Metazoa</taxon>
        <taxon>Ecdysozoa</taxon>
        <taxon>Arthropoda</taxon>
        <taxon>Hexapoda</taxon>
        <taxon>Insecta</taxon>
        <taxon>Pterygota</taxon>
        <taxon>Neoptera</taxon>
        <taxon>Paraneoptera</taxon>
        <taxon>Psocodea</taxon>
        <taxon>Troctomorpha</taxon>
        <taxon>Phthiraptera</taxon>
        <taxon>Anoplura</taxon>
        <taxon>Polyplacidae</taxon>
        <taxon>Polyplax</taxon>
    </lineage>
</organism>
<feature type="compositionally biased region" description="Low complexity" evidence="1">
    <location>
        <begin position="158"/>
        <end position="168"/>
    </location>
</feature>
<feature type="region of interest" description="Disordered" evidence="1">
    <location>
        <begin position="786"/>
        <end position="826"/>
    </location>
</feature>
<feature type="region of interest" description="Disordered" evidence="1">
    <location>
        <begin position="97"/>
        <end position="222"/>
    </location>
</feature>
<evidence type="ECO:0000313" key="4">
    <source>
        <dbReference type="Proteomes" id="UP001359485"/>
    </source>
</evidence>
<gene>
    <name evidence="3" type="ORF">RUM44_012047</name>
</gene>
<feature type="compositionally biased region" description="Polar residues" evidence="1">
    <location>
        <begin position="817"/>
        <end position="826"/>
    </location>
</feature>
<accession>A0ABR1BC22</accession>
<proteinExistence type="predicted"/>
<sequence>MDNFFSRLSELVKLLDVKAQNKQVKPRKRWLLNKEYLEPVNDDDDVEEENATESSGLKSRAKCLYEAARYGVQEGVLTGVFFGGCWGICKFIMLPETTTPPTTKTDSQMASTGAKTPYSGSAKQLENNTKKYSTSGESEGPTSGRVTTKSSEAPNTESSTSSPKMSKSILKKMSNESDSERRGSHNSEIYGRRLTIEESDTSNSQRSATGSEGTHGSRGRFNMNDKFIGYAFTHTESFEDSDKQAEDQGESDGQSRKKPDSDTEGEKTPKQSRSTLGEQSTSQQKSSSKNLSRHISLKAPLEKKSSTTLTRKSSSKMSTNEQIKSGLSRILSRHKPTDVSVTPSKATLVPSLSQTSSKRSRIWKQKSRGELSSSQTFPQSSDNESDADNKNKVVMETLASDHSFAFDASDVENFDANLPTMSDIHQAKSKSITIKKIGSETLGGNIWPGRNVSKSIMRNAESLSNGYLSENNLSDFIGMEEDNVNALNAGSSISEIGKSEHKRVTISTADVETWLQDSGNVSNQSENVLGGSSDASQNVMKAPSDATHTELSSATLLGTATPNHSTASNVQKSLSKDTSETSSNLFTAMSSTQQHSSAAETIGGRSHSETPLSSTTFQEETSTVPNLTLLKSVEISKTTVVSNQNVSSHSQMTFLANKISELTEPDSVVPAVTAVSAVSAISATSADVSALSATSADVSAARDMLGSTLIAQQDLLSPSYQNSDVNGSALETTRQVSDASQITIEDGSAVVLSTGSNAVQQSSAVLAESRGTLQSIRNMSGLDKSTSSFIRKVGPGSDNNSRSSSVAKTPSGGGSSMAPTITSKDGSLPSQSASNFNLLSAINDNIIVLTACNCALVMGVICGVISTTRASLKI</sequence>
<feature type="compositionally biased region" description="Polar residues" evidence="1">
    <location>
        <begin position="797"/>
        <end position="808"/>
    </location>
</feature>
<feature type="compositionally biased region" description="Basic and acidic residues" evidence="1">
    <location>
        <begin position="173"/>
        <end position="196"/>
    </location>
</feature>
<dbReference type="Proteomes" id="UP001359485">
    <property type="component" value="Unassembled WGS sequence"/>
</dbReference>
<feature type="compositionally biased region" description="Polar residues" evidence="1">
    <location>
        <begin position="370"/>
        <end position="382"/>
    </location>
</feature>
<feature type="region of interest" description="Disordered" evidence="1">
    <location>
        <begin position="237"/>
        <end position="389"/>
    </location>
</feature>
<keyword evidence="4" id="KW-1185">Reference proteome</keyword>
<name>A0ABR1BC22_POLSC</name>
<protein>
    <submittedName>
        <fullName evidence="3">Uncharacterized protein</fullName>
    </submittedName>
</protein>
<evidence type="ECO:0000256" key="1">
    <source>
        <dbReference type="SAM" id="MobiDB-lite"/>
    </source>
</evidence>
<feature type="compositionally biased region" description="Basic and acidic residues" evidence="1">
    <location>
        <begin position="237"/>
        <end position="246"/>
    </location>
</feature>
<keyword evidence="2" id="KW-0812">Transmembrane</keyword>
<feature type="transmembrane region" description="Helical" evidence="2">
    <location>
        <begin position="846"/>
        <end position="865"/>
    </location>
</feature>
<feature type="compositionally biased region" description="Low complexity" evidence="1">
    <location>
        <begin position="133"/>
        <end position="144"/>
    </location>
</feature>
<dbReference type="EMBL" id="JAWJWF010000001">
    <property type="protein sequence ID" value="KAK6640354.1"/>
    <property type="molecule type" value="Genomic_DNA"/>
</dbReference>
<feature type="compositionally biased region" description="Polar residues" evidence="1">
    <location>
        <begin position="549"/>
        <end position="573"/>
    </location>
</feature>
<feature type="compositionally biased region" description="Polar residues" evidence="1">
    <location>
        <begin position="609"/>
        <end position="621"/>
    </location>
</feature>
<evidence type="ECO:0000256" key="2">
    <source>
        <dbReference type="SAM" id="Phobius"/>
    </source>
</evidence>
<reference evidence="3 4" key="1">
    <citation type="submission" date="2023-09" db="EMBL/GenBank/DDBJ databases">
        <title>Genomes of two closely related lineages of the louse Polyplax serrata with different host specificities.</title>
        <authorList>
            <person name="Martinu J."/>
            <person name="Tarabai H."/>
            <person name="Stefka J."/>
            <person name="Hypsa V."/>
        </authorList>
    </citation>
    <scope>NUCLEOTIDE SEQUENCE [LARGE SCALE GENOMIC DNA]</scope>
    <source>
        <strain evidence="3">98ZLc_SE</strain>
    </source>
</reference>
<feature type="compositionally biased region" description="Polar residues" evidence="1">
    <location>
        <begin position="339"/>
        <end position="357"/>
    </location>
</feature>
<feature type="compositionally biased region" description="Polar residues" evidence="1">
    <location>
        <begin position="201"/>
        <end position="214"/>
    </location>
</feature>
<feature type="compositionally biased region" description="Polar residues" evidence="1">
    <location>
        <begin position="580"/>
        <end position="599"/>
    </location>
</feature>
<feature type="compositionally biased region" description="Polar residues" evidence="1">
    <location>
        <begin position="145"/>
        <end position="157"/>
    </location>
</feature>
<feature type="compositionally biased region" description="Polar residues" evidence="1">
    <location>
        <begin position="106"/>
        <end position="132"/>
    </location>
</feature>
<evidence type="ECO:0000313" key="3">
    <source>
        <dbReference type="EMBL" id="KAK6640354.1"/>
    </source>
</evidence>
<feature type="compositionally biased region" description="Low complexity" evidence="1">
    <location>
        <begin position="306"/>
        <end position="319"/>
    </location>
</feature>
<feature type="compositionally biased region" description="Low complexity" evidence="1">
    <location>
        <begin position="279"/>
        <end position="289"/>
    </location>
</feature>
<feature type="region of interest" description="Disordered" evidence="1">
    <location>
        <begin position="517"/>
        <end position="621"/>
    </location>
</feature>
<comment type="caution">
    <text evidence="3">The sequence shown here is derived from an EMBL/GenBank/DDBJ whole genome shotgun (WGS) entry which is preliminary data.</text>
</comment>
<feature type="compositionally biased region" description="Polar residues" evidence="1">
    <location>
        <begin position="517"/>
        <end position="527"/>
    </location>
</feature>
<feature type="compositionally biased region" description="Basic and acidic residues" evidence="1">
    <location>
        <begin position="253"/>
        <end position="269"/>
    </location>
</feature>
<keyword evidence="2" id="KW-1133">Transmembrane helix</keyword>
<keyword evidence="2" id="KW-0472">Membrane</keyword>